<evidence type="ECO:0000259" key="1">
    <source>
        <dbReference type="PROSITE" id="PS50878"/>
    </source>
</evidence>
<proteinExistence type="predicted"/>
<protein>
    <recommendedName>
        <fullName evidence="1">Reverse transcriptase domain-containing protein</fullName>
    </recommendedName>
</protein>
<reference evidence="3" key="1">
    <citation type="submission" date="2017-11" db="EMBL/GenBank/DDBJ databases">
        <authorList>
            <person name="Lima N.C."/>
            <person name="Parody-Merino A.M."/>
            <person name="Battley P.F."/>
            <person name="Fidler A.E."/>
            <person name="Prosdocimi F."/>
        </authorList>
    </citation>
    <scope>NUCLEOTIDE SEQUENCE [LARGE SCALE GENOMIC DNA]</scope>
</reference>
<dbReference type="PANTHER" id="PTHR33332">
    <property type="entry name" value="REVERSE TRANSCRIPTASE DOMAIN-CONTAINING PROTEIN"/>
    <property type="match status" value="1"/>
</dbReference>
<dbReference type="PROSITE" id="PS50878">
    <property type="entry name" value="RT_POL"/>
    <property type="match status" value="1"/>
</dbReference>
<evidence type="ECO:0000313" key="3">
    <source>
        <dbReference type="Proteomes" id="UP000233556"/>
    </source>
</evidence>
<accession>A0A2I0T027</accession>
<dbReference type="AlphaFoldDB" id="A0A2I0T027"/>
<dbReference type="EMBL" id="KZ530909">
    <property type="protein sequence ID" value="PKU27132.1"/>
    <property type="molecule type" value="Genomic_DNA"/>
</dbReference>
<dbReference type="Proteomes" id="UP000233556">
    <property type="component" value="Unassembled WGS sequence"/>
</dbReference>
<name>A0A2I0T027_LIMLA</name>
<evidence type="ECO:0000313" key="2">
    <source>
        <dbReference type="EMBL" id="PKU27132.1"/>
    </source>
</evidence>
<dbReference type="Pfam" id="PF00078">
    <property type="entry name" value="RVT_1"/>
    <property type="match status" value="1"/>
</dbReference>
<dbReference type="InterPro" id="IPR000477">
    <property type="entry name" value="RT_dom"/>
</dbReference>
<reference evidence="3" key="2">
    <citation type="submission" date="2017-12" db="EMBL/GenBank/DDBJ databases">
        <title>Genome sequence of the Bar-tailed Godwit (Limosa lapponica baueri).</title>
        <authorList>
            <person name="Lima N.C.B."/>
            <person name="Parody-Merino A.M."/>
            <person name="Battley P.F."/>
            <person name="Fidler A.E."/>
            <person name="Prosdocimi F."/>
        </authorList>
    </citation>
    <scope>NUCLEOTIDE SEQUENCE [LARGE SCALE GENOMIC DNA]</scope>
</reference>
<dbReference type="OrthoDB" id="8950771at2759"/>
<organism evidence="2 3">
    <name type="scientific">Limosa lapponica baueri</name>
    <dbReference type="NCBI Taxonomy" id="1758121"/>
    <lineage>
        <taxon>Eukaryota</taxon>
        <taxon>Metazoa</taxon>
        <taxon>Chordata</taxon>
        <taxon>Craniata</taxon>
        <taxon>Vertebrata</taxon>
        <taxon>Euteleostomi</taxon>
        <taxon>Archelosauria</taxon>
        <taxon>Archosauria</taxon>
        <taxon>Dinosauria</taxon>
        <taxon>Saurischia</taxon>
        <taxon>Theropoda</taxon>
        <taxon>Coelurosauria</taxon>
        <taxon>Aves</taxon>
        <taxon>Neognathae</taxon>
        <taxon>Neoaves</taxon>
        <taxon>Charadriiformes</taxon>
        <taxon>Scolopacidae</taxon>
        <taxon>Limosa</taxon>
    </lineage>
</organism>
<keyword evidence="3" id="KW-1185">Reference proteome</keyword>
<feature type="domain" description="Reverse transcriptase" evidence="1">
    <location>
        <begin position="1"/>
        <end position="171"/>
    </location>
</feature>
<gene>
    <name evidence="2" type="ORF">llap_22564</name>
</gene>
<sequence>MKSILRELADEVAKRLSVTFEKSFLTILVAFCNVATALVDKGRATGVTYLDLCKAVDTVPHDILVSKLERDRFDGWTSRWMRNWLDSCTQRIAVNGSTFKWKPVTSGIPQGSVLGPVLFIVFVGDVESGIECTLSKFAGDTKLCGAVDTLEGRVPSRGTWAGLRVEPMQTS</sequence>